<evidence type="ECO:0000313" key="3">
    <source>
        <dbReference type="Proteomes" id="UP000028542"/>
    </source>
</evidence>
<feature type="transmembrane region" description="Helical" evidence="1">
    <location>
        <begin position="94"/>
        <end position="112"/>
    </location>
</feature>
<keyword evidence="1" id="KW-0472">Membrane</keyword>
<evidence type="ECO:0000313" key="2">
    <source>
        <dbReference type="EMBL" id="KEZ85945.1"/>
    </source>
</evidence>
<sequence>MAMTFKLISLILIIIYGGLSMFACAMAIKESRESIFPNLLMITGSIAILLASITQFKSGSNMLYILLLGLISIHVAAVIHGYKLFNKLNLKHHILRGCISLIILICYYVGYFS</sequence>
<feature type="transmembrane region" description="Helical" evidence="1">
    <location>
        <begin position="35"/>
        <end position="56"/>
    </location>
</feature>
<dbReference type="EMBL" id="JPMD01000028">
    <property type="protein sequence ID" value="KEZ85945.1"/>
    <property type="molecule type" value="Genomic_DNA"/>
</dbReference>
<proteinExistence type="predicted"/>
<dbReference type="Proteomes" id="UP000028542">
    <property type="component" value="Unassembled WGS sequence"/>
</dbReference>
<protein>
    <recommendedName>
        <fullName evidence="4">Lipoprotein</fullName>
    </recommendedName>
</protein>
<feature type="transmembrane region" description="Helical" evidence="1">
    <location>
        <begin position="62"/>
        <end position="82"/>
    </location>
</feature>
<feature type="transmembrane region" description="Helical" evidence="1">
    <location>
        <begin position="6"/>
        <end position="28"/>
    </location>
</feature>
<dbReference type="AlphaFoldDB" id="A0A084JAG1"/>
<keyword evidence="3" id="KW-1185">Reference proteome</keyword>
<name>A0A084JAG1_9CLOT</name>
<evidence type="ECO:0000256" key="1">
    <source>
        <dbReference type="SAM" id="Phobius"/>
    </source>
</evidence>
<keyword evidence="1" id="KW-1133">Transmembrane helix</keyword>
<organism evidence="2 3">
    <name type="scientific">Clostridium sulfidigenes</name>
    <dbReference type="NCBI Taxonomy" id="318464"/>
    <lineage>
        <taxon>Bacteria</taxon>
        <taxon>Bacillati</taxon>
        <taxon>Bacillota</taxon>
        <taxon>Clostridia</taxon>
        <taxon>Eubacteriales</taxon>
        <taxon>Clostridiaceae</taxon>
        <taxon>Clostridium</taxon>
    </lineage>
</organism>
<gene>
    <name evidence="2" type="ORF">IO99_12510</name>
</gene>
<dbReference type="STRING" id="318464.IO99_12510"/>
<keyword evidence="1" id="KW-0812">Transmembrane</keyword>
<evidence type="ECO:0008006" key="4">
    <source>
        <dbReference type="Google" id="ProtNLM"/>
    </source>
</evidence>
<dbReference type="PROSITE" id="PS51257">
    <property type="entry name" value="PROKAR_LIPOPROTEIN"/>
    <property type="match status" value="1"/>
</dbReference>
<comment type="caution">
    <text evidence="2">The sequence shown here is derived from an EMBL/GenBank/DDBJ whole genome shotgun (WGS) entry which is preliminary data.</text>
</comment>
<accession>A0A084JAG1</accession>
<dbReference type="RefSeq" id="WP_035133711.1">
    <property type="nucleotide sequence ID" value="NZ_JPMD01000028.1"/>
</dbReference>
<reference evidence="2 3" key="1">
    <citation type="submission" date="2014-07" db="EMBL/GenBank/DDBJ databases">
        <title>Draft genome of Clostridium sulfidigenes 113A isolated from sediments associated with methane hydrate from Krishna Godavari basin.</title>
        <authorList>
            <person name="Honkalas V.S."/>
            <person name="Dabir A.P."/>
            <person name="Arora P."/>
            <person name="Dhakephalkar P.K."/>
        </authorList>
    </citation>
    <scope>NUCLEOTIDE SEQUENCE [LARGE SCALE GENOMIC DNA]</scope>
    <source>
        <strain evidence="2 3">113A</strain>
    </source>
</reference>